<dbReference type="InterPro" id="IPR005303">
    <property type="entry name" value="MOCOS_middle"/>
</dbReference>
<dbReference type="SUPFAM" id="SSF141673">
    <property type="entry name" value="MOSC N-terminal domain-like"/>
    <property type="match status" value="1"/>
</dbReference>
<gene>
    <name evidence="2" type="primary">ycbX_2</name>
    <name evidence="2" type="ORF">ENKNEFLB_04203</name>
</gene>
<dbReference type="PROSITE" id="PS51340">
    <property type="entry name" value="MOSC"/>
    <property type="match status" value="1"/>
</dbReference>
<dbReference type="Pfam" id="PF03473">
    <property type="entry name" value="MOSC"/>
    <property type="match status" value="1"/>
</dbReference>
<evidence type="ECO:0000313" key="3">
    <source>
        <dbReference type="Proteomes" id="UP000679307"/>
    </source>
</evidence>
<protein>
    <recommendedName>
        <fullName evidence="1">MOSC domain-containing protein</fullName>
    </recommendedName>
</protein>
<sequence>MPPEYTVTRLSTTPVKGLMLHHPDSIELTTQGAAGDRLFFLVDDEGGLQSCTRNPGLYGLSATYDAETGHLEVRRGDEVLHRGLVEEGDSVDTDMWGLRRLAGDVVADPTWGALFSDAAGRQVQLVRARGSAFDVEPVTLLGTASVAELAARAELAEVDSRRFRMLVEFEGGGPHVEDSWGGELLQVGGAVLRVRGPVKRCAATTRDPDSGVVDLQTLRMISSYRGRQESVLGPGACFGVYAEVVEPGGVAVGDRLSRVAGD</sequence>
<feature type="domain" description="MOSC" evidence="1">
    <location>
        <begin position="99"/>
        <end position="259"/>
    </location>
</feature>
<reference evidence="2 3" key="1">
    <citation type="submission" date="2021-05" db="EMBL/GenBank/DDBJ databases">
        <title>Complete genome of Nocardioides aquaticus KCTC 9944T isolated from meromictic and hypersaline Ekho Lake, Antarctica.</title>
        <authorList>
            <person name="Hwang K."/>
            <person name="Kim K.M."/>
            <person name="Choe H."/>
        </authorList>
    </citation>
    <scope>NUCLEOTIDE SEQUENCE [LARGE SCALE GENOMIC DNA]</scope>
    <source>
        <strain evidence="2 3">KCTC 9944</strain>
    </source>
</reference>
<dbReference type="Pfam" id="PF03476">
    <property type="entry name" value="MOSC_N"/>
    <property type="match status" value="1"/>
</dbReference>
<keyword evidence="3" id="KW-1185">Reference proteome</keyword>
<dbReference type="SUPFAM" id="SSF50800">
    <property type="entry name" value="PK beta-barrel domain-like"/>
    <property type="match status" value="1"/>
</dbReference>
<dbReference type="Proteomes" id="UP000679307">
    <property type="component" value="Chromosome"/>
</dbReference>
<accession>A0ABX8EMR6</accession>
<organism evidence="2 3">
    <name type="scientific">Nocardioides aquaticus</name>
    <dbReference type="NCBI Taxonomy" id="160826"/>
    <lineage>
        <taxon>Bacteria</taxon>
        <taxon>Bacillati</taxon>
        <taxon>Actinomycetota</taxon>
        <taxon>Actinomycetes</taxon>
        <taxon>Propionibacteriales</taxon>
        <taxon>Nocardioidaceae</taxon>
        <taxon>Nocardioides</taxon>
    </lineage>
</organism>
<evidence type="ECO:0000313" key="2">
    <source>
        <dbReference type="EMBL" id="QVT81786.1"/>
    </source>
</evidence>
<name>A0ABX8EMR6_9ACTN</name>
<dbReference type="RefSeq" id="WP_214057100.1">
    <property type="nucleotide sequence ID" value="NZ_BAAAHS010000028.1"/>
</dbReference>
<dbReference type="InterPro" id="IPR005302">
    <property type="entry name" value="MoCF_Sase_C"/>
</dbReference>
<evidence type="ECO:0000259" key="1">
    <source>
        <dbReference type="PROSITE" id="PS51340"/>
    </source>
</evidence>
<proteinExistence type="predicted"/>
<dbReference type="EMBL" id="CP075371">
    <property type="protein sequence ID" value="QVT81786.1"/>
    <property type="molecule type" value="Genomic_DNA"/>
</dbReference>
<dbReference type="InterPro" id="IPR011037">
    <property type="entry name" value="Pyrv_Knase-like_insert_dom_sf"/>
</dbReference>